<name>A0ABM4CAB8_HYDVU</name>
<evidence type="ECO:0000256" key="3">
    <source>
        <dbReference type="ARBA" id="ARBA00022771"/>
    </source>
</evidence>
<evidence type="ECO:0000256" key="2">
    <source>
        <dbReference type="ARBA" id="ARBA00022723"/>
    </source>
</evidence>
<dbReference type="Pfam" id="PF05699">
    <property type="entry name" value="Dimer_Tnp_hAT"/>
    <property type="match status" value="1"/>
</dbReference>
<evidence type="ECO:0000256" key="4">
    <source>
        <dbReference type="ARBA" id="ARBA00022833"/>
    </source>
</evidence>
<reference evidence="8" key="1">
    <citation type="submission" date="2025-08" db="UniProtKB">
        <authorList>
            <consortium name="RefSeq"/>
        </authorList>
    </citation>
    <scope>IDENTIFICATION</scope>
</reference>
<dbReference type="Proteomes" id="UP001652625">
    <property type="component" value="Chromosome 08"/>
</dbReference>
<dbReference type="PANTHER" id="PTHR46481:SF10">
    <property type="entry name" value="ZINC FINGER BED DOMAIN-CONTAINING PROTEIN 39"/>
    <property type="match status" value="1"/>
</dbReference>
<comment type="subcellular location">
    <subcellularLocation>
        <location evidence="1">Nucleus</location>
    </subcellularLocation>
</comment>
<evidence type="ECO:0000259" key="6">
    <source>
        <dbReference type="Pfam" id="PF05699"/>
    </source>
</evidence>
<dbReference type="InterPro" id="IPR052035">
    <property type="entry name" value="ZnF_BED_domain_contain"/>
</dbReference>
<keyword evidence="7" id="KW-1185">Reference proteome</keyword>
<evidence type="ECO:0000313" key="7">
    <source>
        <dbReference type="Proteomes" id="UP001652625"/>
    </source>
</evidence>
<sequence length="297" mass="33424">MGNKNQLGLKNDVATRWNSTFYMLERILHLKPAIAGTLLKLPSSGIEFSREDWNICEKVVTILGIFEEATKLLSGSESCNSSCIPIVTTIIQSLETTSGDDDMITMQQAMKTAMEIRFLNMEKTEHYSIATLLDPRFKHYFFRSQDACHAAKKSILTQLDSFLPSLNEPKPISKGTSLTGFSNLMKNIIAQSQATTNQSSNSRLTKEVLNDSLDSQIFSDCLDFCKIYEKNSSGRVKLALAKIAKKFLTPPPTSTDVERLFSTAGDILTNERNRLLPENLEKLLFCRENLPNVNFRY</sequence>
<evidence type="ECO:0000256" key="1">
    <source>
        <dbReference type="ARBA" id="ARBA00004123"/>
    </source>
</evidence>
<evidence type="ECO:0000256" key="5">
    <source>
        <dbReference type="ARBA" id="ARBA00023242"/>
    </source>
</evidence>
<accession>A0ABM4CAB8</accession>
<keyword evidence="4" id="KW-0862">Zinc</keyword>
<organism evidence="7 8">
    <name type="scientific">Hydra vulgaris</name>
    <name type="common">Hydra</name>
    <name type="synonym">Hydra attenuata</name>
    <dbReference type="NCBI Taxonomy" id="6087"/>
    <lineage>
        <taxon>Eukaryota</taxon>
        <taxon>Metazoa</taxon>
        <taxon>Cnidaria</taxon>
        <taxon>Hydrozoa</taxon>
        <taxon>Hydroidolina</taxon>
        <taxon>Anthoathecata</taxon>
        <taxon>Aplanulata</taxon>
        <taxon>Hydridae</taxon>
        <taxon>Hydra</taxon>
    </lineage>
</organism>
<proteinExistence type="predicted"/>
<protein>
    <submittedName>
        <fullName evidence="8">Zinc finger BED domain-containing protein 4-like</fullName>
    </submittedName>
</protein>
<dbReference type="PANTHER" id="PTHR46481">
    <property type="entry name" value="ZINC FINGER BED DOMAIN-CONTAINING PROTEIN 4"/>
    <property type="match status" value="1"/>
</dbReference>
<evidence type="ECO:0000313" key="8">
    <source>
        <dbReference type="RefSeq" id="XP_065658592.1"/>
    </source>
</evidence>
<dbReference type="InterPro" id="IPR012337">
    <property type="entry name" value="RNaseH-like_sf"/>
</dbReference>
<feature type="domain" description="HAT C-terminal dimerisation" evidence="6">
    <location>
        <begin position="239"/>
        <end position="290"/>
    </location>
</feature>
<keyword evidence="2" id="KW-0479">Metal-binding</keyword>
<dbReference type="SUPFAM" id="SSF53098">
    <property type="entry name" value="Ribonuclease H-like"/>
    <property type="match status" value="1"/>
</dbReference>
<dbReference type="GeneID" id="136083111"/>
<keyword evidence="3" id="KW-0863">Zinc-finger</keyword>
<dbReference type="InterPro" id="IPR008906">
    <property type="entry name" value="HATC_C_dom"/>
</dbReference>
<gene>
    <name evidence="8" type="primary">LOC136083111</name>
</gene>
<keyword evidence="5" id="KW-0539">Nucleus</keyword>
<dbReference type="RefSeq" id="XP_065658592.1">
    <property type="nucleotide sequence ID" value="XM_065802520.1"/>
</dbReference>